<evidence type="ECO:0000313" key="2">
    <source>
        <dbReference type="Proteomes" id="UP000001299"/>
    </source>
</evidence>
<geneLocation type="plasmid" evidence="1 2">
    <name>pCY360</name>
</geneLocation>
<dbReference type="Proteomes" id="UP000001299">
    <property type="component" value="Plasmid pCY360"/>
</dbReference>
<evidence type="ECO:0000313" key="1">
    <source>
        <dbReference type="EMBL" id="ADL35969.1"/>
    </source>
</evidence>
<sequence length="181" mass="21389">MRSVYDFTGESYRYYAKEKRNKNSLESKMAALCLNRWQGRRSLENAIAFMPYFVGLEAKKEGNSKITDEIIAERLAKAKKMVEPAYEAPSPYPYDNAGLKFELFRPNDDYTNSYDGCTWKAVIDHRITEDEQNEYDEELRIHFRDPYCDGRDCTGAPFTTWLRFFKCEDRTVVFHRICYDV</sequence>
<proteinExistence type="predicted"/>
<gene>
    <name evidence="1" type="ordered locus">bpr_II029</name>
</gene>
<protein>
    <submittedName>
        <fullName evidence="1">Uncharacterized protein</fullName>
    </submittedName>
</protein>
<reference evidence="1 2" key="1">
    <citation type="journal article" date="2010" name="PLoS ONE">
        <title>The glycobiome of the rumen bacterium Butyrivibrio proteoclasticus B316(T) highlights adaptation to a polysaccharide-rich environment.</title>
        <authorList>
            <person name="Kelly W.J."/>
            <person name="Leahy S.C."/>
            <person name="Altermann E."/>
            <person name="Yeoman C.J."/>
            <person name="Dunne J.C."/>
            <person name="Kong Z."/>
            <person name="Pacheco D.M."/>
            <person name="Li D."/>
            <person name="Noel S.J."/>
            <person name="Moon C.D."/>
            <person name="Cookson A.L."/>
            <person name="Attwood G.T."/>
        </authorList>
    </citation>
    <scope>NUCLEOTIDE SEQUENCE [LARGE SCALE GENOMIC DNA]</scope>
    <source>
        <strain evidence="2">ATCC 51982 / DSM 14932 / B316</strain>
        <plasmid evidence="2">Plasmid pCY360</plasmid>
    </source>
</reference>
<dbReference type="AlphaFoldDB" id="E0S3I7"/>
<keyword evidence="2" id="KW-1185">Reference proteome</keyword>
<accession>E0S3I7</accession>
<keyword evidence="1" id="KW-0614">Plasmid</keyword>
<dbReference type="KEGG" id="bpb:bpr_II029"/>
<name>E0S3I7_BUTPB</name>
<dbReference type="HOGENOM" id="CLU_1486443_0_0_9"/>
<dbReference type="EMBL" id="CP001812">
    <property type="protein sequence ID" value="ADL35969.1"/>
    <property type="molecule type" value="Genomic_DNA"/>
</dbReference>
<organism evidence="1 2">
    <name type="scientific">Butyrivibrio proteoclasticus (strain ATCC 51982 / DSM 14932 / B316)</name>
    <name type="common">Clostridium proteoclasticum</name>
    <dbReference type="NCBI Taxonomy" id="515622"/>
    <lineage>
        <taxon>Bacteria</taxon>
        <taxon>Bacillati</taxon>
        <taxon>Bacillota</taxon>
        <taxon>Clostridia</taxon>
        <taxon>Lachnospirales</taxon>
        <taxon>Lachnospiraceae</taxon>
        <taxon>Butyrivibrio</taxon>
    </lineage>
</organism>
<dbReference type="RefSeq" id="WP_013282619.1">
    <property type="nucleotide sequence ID" value="NC_014389.1"/>
</dbReference>